<sequence length="356" mass="40429">MGTEGRKQNPKDEVPPLSEIYEFVQFRATDVTSVQFESDFVQPPPQPLLPQDPAILGSGAQVDKVEEPLPQKVQPPLPSSSEPVHSTKVSETATVARSPKDSLPSNAATENQSLQQQQQQQQHPLLHQSNSNNNSMRNQQARRGRPNDSSYRSQTRKTGYQSNNRSKIPDSDFDFEQSNSKFNKSQLIDEISKLTIGSTAPSSDLASPNLPASQKAPSQVPDLGINDISKKPEDYYNKKKSFFDDISCETKERYSNQNQGLSYKERRERANDERRHNVETFGFPTSINNRRYNRGNSRQNNWNPSYRYNNNNNNNNNNSNNRTNYNDRNEKKNDQTQKQNLIHPKSSASDNQNVVA</sequence>
<dbReference type="SMART" id="SM01199">
    <property type="entry name" value="FDF"/>
    <property type="match status" value="1"/>
</dbReference>
<dbReference type="PROSITE" id="PS51536">
    <property type="entry name" value="TFG"/>
    <property type="match status" value="1"/>
</dbReference>
<feature type="domain" description="DFDF" evidence="4">
    <location>
        <begin position="161"/>
        <end position="197"/>
    </location>
</feature>
<dbReference type="OrthoDB" id="21539at2759"/>
<feature type="short sequence motif" description="TFG box" evidence="2">
    <location>
        <begin position="265"/>
        <end position="285"/>
    </location>
</feature>
<dbReference type="PROSITE" id="PS51512">
    <property type="entry name" value="DFDF"/>
    <property type="match status" value="1"/>
</dbReference>
<gene>
    <name evidence="7" type="ORF">AYI68_g5760</name>
</gene>
<feature type="compositionally biased region" description="Low complexity" evidence="3">
    <location>
        <begin position="112"/>
        <end position="141"/>
    </location>
</feature>
<evidence type="ECO:0000259" key="5">
    <source>
        <dbReference type="PROSITE" id="PS51513"/>
    </source>
</evidence>
<evidence type="ECO:0000313" key="7">
    <source>
        <dbReference type="EMBL" id="OLY80149.1"/>
    </source>
</evidence>
<protein>
    <submittedName>
        <fullName evidence="7">Protein LSM14-like protein</fullName>
    </submittedName>
</protein>
<evidence type="ECO:0000256" key="1">
    <source>
        <dbReference type="PROSITE-ProRule" id="PRU00846"/>
    </source>
</evidence>
<feature type="compositionally biased region" description="Polar residues" evidence="3">
    <location>
        <begin position="147"/>
        <end position="166"/>
    </location>
</feature>
<feature type="domain" description="TFG box profile" evidence="6">
    <location>
        <begin position="265"/>
        <end position="285"/>
    </location>
</feature>
<feature type="domain" description="FFD box profile" evidence="5">
    <location>
        <begin position="234"/>
        <end position="250"/>
    </location>
</feature>
<feature type="region of interest" description="Disordered" evidence="3">
    <location>
        <begin position="37"/>
        <end position="177"/>
    </location>
</feature>
<name>A0A1R0GTE5_9FUNG</name>
<feature type="compositionally biased region" description="Basic and acidic residues" evidence="3">
    <location>
        <begin position="263"/>
        <end position="278"/>
    </location>
</feature>
<organism evidence="7 8">
    <name type="scientific">Smittium mucronatum</name>
    <dbReference type="NCBI Taxonomy" id="133383"/>
    <lineage>
        <taxon>Eukaryota</taxon>
        <taxon>Fungi</taxon>
        <taxon>Fungi incertae sedis</taxon>
        <taxon>Zoopagomycota</taxon>
        <taxon>Kickxellomycotina</taxon>
        <taxon>Harpellomycetes</taxon>
        <taxon>Harpellales</taxon>
        <taxon>Legeriomycetaceae</taxon>
        <taxon>Smittium</taxon>
    </lineage>
</organism>
<dbReference type="PANTHER" id="PTHR13586">
    <property type="entry name" value="SCD6 PROTEIN-RELATED"/>
    <property type="match status" value="1"/>
</dbReference>
<feature type="compositionally biased region" description="Polar residues" evidence="3">
    <location>
        <begin position="336"/>
        <end position="356"/>
    </location>
</feature>
<dbReference type="Proteomes" id="UP000187455">
    <property type="component" value="Unassembled WGS sequence"/>
</dbReference>
<dbReference type="GO" id="GO:0033962">
    <property type="term" value="P:P-body assembly"/>
    <property type="evidence" value="ECO:0007669"/>
    <property type="project" value="TreeGrafter"/>
</dbReference>
<keyword evidence="8" id="KW-1185">Reference proteome</keyword>
<proteinExistence type="predicted"/>
<feature type="compositionally biased region" description="Low complexity" evidence="3">
    <location>
        <begin position="300"/>
        <end position="324"/>
    </location>
</feature>
<dbReference type="GO" id="GO:0003729">
    <property type="term" value="F:mRNA binding"/>
    <property type="evidence" value="ECO:0007669"/>
    <property type="project" value="TreeGrafter"/>
</dbReference>
<accession>A0A1R0GTE5</accession>
<feature type="short sequence motif" description="FFD box" evidence="1">
    <location>
        <begin position="234"/>
        <end position="250"/>
    </location>
</feature>
<dbReference type="PANTHER" id="PTHR13586:SF0">
    <property type="entry name" value="TRAILER HITCH, ISOFORM H"/>
    <property type="match status" value="1"/>
</dbReference>
<dbReference type="PROSITE" id="PS51513">
    <property type="entry name" value="FFD"/>
    <property type="match status" value="1"/>
</dbReference>
<dbReference type="Gene3D" id="2.30.30.100">
    <property type="match status" value="1"/>
</dbReference>
<evidence type="ECO:0000256" key="2">
    <source>
        <dbReference type="PROSITE-ProRule" id="PRU00869"/>
    </source>
</evidence>
<evidence type="ECO:0000259" key="4">
    <source>
        <dbReference type="PROSITE" id="PS51512"/>
    </source>
</evidence>
<dbReference type="InterPro" id="IPR025762">
    <property type="entry name" value="DFDF"/>
</dbReference>
<evidence type="ECO:0000256" key="3">
    <source>
        <dbReference type="SAM" id="MobiDB-lite"/>
    </source>
</evidence>
<dbReference type="InterPro" id="IPR025768">
    <property type="entry name" value="TFG_box"/>
</dbReference>
<dbReference type="InterPro" id="IPR025761">
    <property type="entry name" value="FFD_box"/>
</dbReference>
<feature type="region of interest" description="Disordered" evidence="3">
    <location>
        <begin position="198"/>
        <end position="231"/>
    </location>
</feature>
<feature type="region of interest" description="Disordered" evidence="3">
    <location>
        <begin position="253"/>
        <end position="356"/>
    </location>
</feature>
<feature type="compositionally biased region" description="Polar residues" evidence="3">
    <location>
        <begin position="283"/>
        <end position="299"/>
    </location>
</feature>
<comment type="caution">
    <text evidence="7">The sequence shown here is derived from an EMBL/GenBank/DDBJ whole genome shotgun (WGS) entry which is preliminary data.</text>
</comment>
<feature type="compositionally biased region" description="Polar residues" evidence="3">
    <location>
        <begin position="198"/>
        <end position="217"/>
    </location>
</feature>
<reference evidence="7 8" key="1">
    <citation type="journal article" date="2016" name="Mol. Biol. Evol.">
        <title>Genome-Wide Survey of Gut Fungi (Harpellales) Reveals the First Horizontally Transferred Ubiquitin Gene from a Mosquito Host.</title>
        <authorList>
            <person name="Wang Y."/>
            <person name="White M.M."/>
            <person name="Kvist S."/>
            <person name="Moncalvo J.M."/>
        </authorList>
    </citation>
    <scope>NUCLEOTIDE SEQUENCE [LARGE SCALE GENOMIC DNA]</scope>
    <source>
        <strain evidence="7 8">ALG-7-W6</strain>
    </source>
</reference>
<dbReference type="AlphaFoldDB" id="A0A1R0GTE5"/>
<feature type="compositionally biased region" description="Basic and acidic residues" evidence="3">
    <location>
        <begin position="325"/>
        <end position="335"/>
    </location>
</feature>
<dbReference type="Pfam" id="PF09532">
    <property type="entry name" value="FDF"/>
    <property type="match status" value="1"/>
</dbReference>
<dbReference type="GO" id="GO:0034063">
    <property type="term" value="P:stress granule assembly"/>
    <property type="evidence" value="ECO:0007669"/>
    <property type="project" value="TreeGrafter"/>
</dbReference>
<dbReference type="STRING" id="133383.A0A1R0GTE5"/>
<dbReference type="EMBL" id="LSSL01003722">
    <property type="protein sequence ID" value="OLY80149.1"/>
    <property type="molecule type" value="Genomic_DNA"/>
</dbReference>
<evidence type="ECO:0000313" key="8">
    <source>
        <dbReference type="Proteomes" id="UP000187455"/>
    </source>
</evidence>
<feature type="compositionally biased region" description="Polar residues" evidence="3">
    <location>
        <begin position="79"/>
        <end position="95"/>
    </location>
</feature>
<evidence type="ECO:0000259" key="6">
    <source>
        <dbReference type="PROSITE" id="PS51536"/>
    </source>
</evidence>
<dbReference type="GO" id="GO:0000932">
    <property type="term" value="C:P-body"/>
    <property type="evidence" value="ECO:0007669"/>
    <property type="project" value="TreeGrafter"/>
</dbReference>
<dbReference type="InterPro" id="IPR019050">
    <property type="entry name" value="FDF_dom"/>
</dbReference>